<proteinExistence type="predicted"/>
<reference evidence="1" key="1">
    <citation type="journal article" date="2016" name="Nat. Genet.">
        <title>The genome sequences of Arachis duranensis and Arachis ipaensis, the diploid ancestors of cultivated peanut.</title>
        <authorList>
            <person name="Bertioli D.J."/>
            <person name="Cannon S.B."/>
            <person name="Froenicke L."/>
            <person name="Huang G."/>
            <person name="Farmer A.D."/>
            <person name="Cannon E.K."/>
            <person name="Liu X."/>
            <person name="Gao D."/>
            <person name="Clevenger J."/>
            <person name="Dash S."/>
            <person name="Ren L."/>
            <person name="Moretzsohn M.C."/>
            <person name="Shirasawa K."/>
            <person name="Huang W."/>
            <person name="Vidigal B."/>
            <person name="Abernathy B."/>
            <person name="Chu Y."/>
            <person name="Niederhuth C.E."/>
            <person name="Umale P."/>
            <person name="Araujo A.C."/>
            <person name="Kozik A."/>
            <person name="Kim K.D."/>
            <person name="Burow M.D."/>
            <person name="Varshney R.K."/>
            <person name="Wang X."/>
            <person name="Zhang X."/>
            <person name="Barkley N."/>
            <person name="Guimaraes P.M."/>
            <person name="Isobe S."/>
            <person name="Guo B."/>
            <person name="Liao B."/>
            <person name="Stalker H.T."/>
            <person name="Schmitz R.J."/>
            <person name="Scheffler B.E."/>
            <person name="Leal-Bertioli S.C."/>
            <person name="Xun X."/>
            <person name="Jackson S.A."/>
            <person name="Michelmore R."/>
            <person name="Ozias-Akins P."/>
        </authorList>
    </citation>
    <scope>NUCLEOTIDE SEQUENCE [LARGE SCALE GENOMIC DNA]</scope>
    <source>
        <strain evidence="1">cv. V14167</strain>
    </source>
</reference>
<dbReference type="GeneID" id="107463363"/>
<dbReference type="Proteomes" id="UP000515211">
    <property type="component" value="Chromosome 8"/>
</dbReference>
<dbReference type="PANTHER" id="PTHR33710">
    <property type="entry name" value="BNAC02G09200D PROTEIN"/>
    <property type="match status" value="1"/>
</dbReference>
<organism evidence="1 2">
    <name type="scientific">Arachis duranensis</name>
    <name type="common">Wild peanut</name>
    <dbReference type="NCBI Taxonomy" id="130453"/>
    <lineage>
        <taxon>Eukaryota</taxon>
        <taxon>Viridiplantae</taxon>
        <taxon>Streptophyta</taxon>
        <taxon>Embryophyta</taxon>
        <taxon>Tracheophyta</taxon>
        <taxon>Spermatophyta</taxon>
        <taxon>Magnoliopsida</taxon>
        <taxon>eudicotyledons</taxon>
        <taxon>Gunneridae</taxon>
        <taxon>Pentapetalae</taxon>
        <taxon>rosids</taxon>
        <taxon>fabids</taxon>
        <taxon>Fabales</taxon>
        <taxon>Fabaceae</taxon>
        <taxon>Papilionoideae</taxon>
        <taxon>50 kb inversion clade</taxon>
        <taxon>dalbergioids sensu lato</taxon>
        <taxon>Dalbergieae</taxon>
        <taxon>Pterocarpus clade</taxon>
        <taxon>Arachis</taxon>
    </lineage>
</organism>
<name>A0A6P4BH19_ARADU</name>
<accession>A0A6P4BH19</accession>
<protein>
    <submittedName>
        <fullName evidence="2">Uncharacterized protein LOC107463363</fullName>
    </submittedName>
</protein>
<evidence type="ECO:0000313" key="1">
    <source>
        <dbReference type="Proteomes" id="UP000515211"/>
    </source>
</evidence>
<sequence>MEWKLKFPNAVVHRLTESGSDHAPLLMETEPQSWHSKRRFKYQERWCGEEDVKRIVSEVWRMEVVGSVMFSLAQKLKVSRHRLVQWQKTHKANSRKEIEDIQAKLEELRVAGINGGEEVTSLEKKLELAYLKEESYWREKSRVKWLKEGDLNTRFFH</sequence>
<dbReference type="PANTHER" id="PTHR33710:SF71">
    <property type="entry name" value="ENDONUCLEASE_EXONUCLEASE_PHOSPHATASE DOMAIN-CONTAINING PROTEIN"/>
    <property type="match status" value="1"/>
</dbReference>
<keyword evidence="1" id="KW-1185">Reference proteome</keyword>
<dbReference type="OrthoDB" id="428918at2759"/>
<dbReference type="KEGG" id="adu:107463363"/>
<dbReference type="AlphaFoldDB" id="A0A6P4BH19"/>
<reference evidence="2" key="2">
    <citation type="submission" date="2025-08" db="UniProtKB">
        <authorList>
            <consortium name="RefSeq"/>
        </authorList>
    </citation>
    <scope>IDENTIFICATION</scope>
    <source>
        <tissue evidence="2">Whole plant</tissue>
    </source>
</reference>
<dbReference type="RefSeq" id="XP_015937631.1">
    <property type="nucleotide sequence ID" value="XM_016082145.1"/>
</dbReference>
<gene>
    <name evidence="2" type="primary">LOC107463363</name>
</gene>
<evidence type="ECO:0000313" key="2">
    <source>
        <dbReference type="RefSeq" id="XP_015937631.1"/>
    </source>
</evidence>